<sequence>MQSITTITTIVPIVDDTEIPRQLRKLAERDEDLRNHARSGYRLANTVAITGPEFVTFVDTLTRDPETLN</sequence>
<name>A0A939MRD7_9MICO</name>
<dbReference type="Proteomes" id="UP000664382">
    <property type="component" value="Unassembled WGS sequence"/>
</dbReference>
<gene>
    <name evidence="1" type="ORF">J4H92_14750</name>
</gene>
<dbReference type="EMBL" id="JAGDYM010000019">
    <property type="protein sequence ID" value="MBO1903201.1"/>
    <property type="molecule type" value="Genomic_DNA"/>
</dbReference>
<evidence type="ECO:0000313" key="1">
    <source>
        <dbReference type="EMBL" id="MBO1903201.1"/>
    </source>
</evidence>
<evidence type="ECO:0000313" key="2">
    <source>
        <dbReference type="Proteomes" id="UP000664382"/>
    </source>
</evidence>
<accession>A0A939MRD7</accession>
<protein>
    <submittedName>
        <fullName evidence="1">Uncharacterized protein</fullName>
    </submittedName>
</protein>
<dbReference type="RefSeq" id="WP_208098941.1">
    <property type="nucleotide sequence ID" value="NZ_JAGDYM010000019.1"/>
</dbReference>
<comment type="caution">
    <text evidence="1">The sequence shown here is derived from an EMBL/GenBank/DDBJ whole genome shotgun (WGS) entry which is preliminary data.</text>
</comment>
<organism evidence="1 2">
    <name type="scientific">Leucobacter weissii</name>
    <dbReference type="NCBI Taxonomy" id="1983706"/>
    <lineage>
        <taxon>Bacteria</taxon>
        <taxon>Bacillati</taxon>
        <taxon>Actinomycetota</taxon>
        <taxon>Actinomycetes</taxon>
        <taxon>Micrococcales</taxon>
        <taxon>Microbacteriaceae</taxon>
        <taxon>Leucobacter</taxon>
    </lineage>
</organism>
<proteinExistence type="predicted"/>
<dbReference type="AlphaFoldDB" id="A0A939MRD7"/>
<keyword evidence="2" id="KW-1185">Reference proteome</keyword>
<reference evidence="1" key="1">
    <citation type="submission" date="2021-03" db="EMBL/GenBank/DDBJ databases">
        <title>Leucobacter chromiisoli sp. nov., isolated from chromium-containing soil of chemical plant.</title>
        <authorList>
            <person name="Xu Z."/>
        </authorList>
    </citation>
    <scope>NUCLEOTIDE SEQUENCE</scope>
    <source>
        <strain evidence="1">S27</strain>
    </source>
</reference>